<organism evidence="1 2">
    <name type="scientific">Panicum virgatum</name>
    <name type="common">Blackwell switchgrass</name>
    <dbReference type="NCBI Taxonomy" id="38727"/>
    <lineage>
        <taxon>Eukaryota</taxon>
        <taxon>Viridiplantae</taxon>
        <taxon>Streptophyta</taxon>
        <taxon>Embryophyta</taxon>
        <taxon>Tracheophyta</taxon>
        <taxon>Spermatophyta</taxon>
        <taxon>Magnoliopsida</taxon>
        <taxon>Liliopsida</taxon>
        <taxon>Poales</taxon>
        <taxon>Poaceae</taxon>
        <taxon>PACMAD clade</taxon>
        <taxon>Panicoideae</taxon>
        <taxon>Panicodae</taxon>
        <taxon>Paniceae</taxon>
        <taxon>Panicinae</taxon>
        <taxon>Panicum</taxon>
        <taxon>Panicum sect. Hiantes</taxon>
    </lineage>
</organism>
<evidence type="ECO:0000313" key="2">
    <source>
        <dbReference type="Proteomes" id="UP000823388"/>
    </source>
</evidence>
<dbReference type="EMBL" id="CM029042">
    <property type="protein sequence ID" value="KAG2620173.1"/>
    <property type="molecule type" value="Genomic_DNA"/>
</dbReference>
<evidence type="ECO:0000313" key="1">
    <source>
        <dbReference type="EMBL" id="KAG2620173.1"/>
    </source>
</evidence>
<accession>A0A8T0UGZ9</accession>
<proteinExistence type="predicted"/>
<dbReference type="AlphaFoldDB" id="A0A8T0UGZ9"/>
<comment type="caution">
    <text evidence="1">The sequence shown here is derived from an EMBL/GenBank/DDBJ whole genome shotgun (WGS) entry which is preliminary data.</text>
</comment>
<keyword evidence="2" id="KW-1185">Reference proteome</keyword>
<dbReference type="Proteomes" id="UP000823388">
    <property type="component" value="Chromosome 3N"/>
</dbReference>
<reference evidence="1" key="1">
    <citation type="submission" date="2020-05" db="EMBL/GenBank/DDBJ databases">
        <title>WGS assembly of Panicum virgatum.</title>
        <authorList>
            <person name="Lovell J.T."/>
            <person name="Jenkins J."/>
            <person name="Shu S."/>
            <person name="Juenger T.E."/>
            <person name="Schmutz J."/>
        </authorList>
    </citation>
    <scope>NUCLEOTIDE SEQUENCE</scope>
    <source>
        <strain evidence="1">AP13</strain>
    </source>
</reference>
<gene>
    <name evidence="1" type="ORF">PVAP13_3NG157800</name>
</gene>
<protein>
    <submittedName>
        <fullName evidence="1">Uncharacterized protein</fullName>
    </submittedName>
</protein>
<sequence length="127" mass="14173">MISSPSRRRRSSSCSRRINSRQHHTFNMSAVRRSARLANRAPMPAMERAQRNLWRKLGVSDEEFAPIETILQEFVNIFQGTLPENIVAAMTALFNLQDDDTDLALVALMQHAGEGFGDMQGGPADAD</sequence>
<name>A0A8T0UGZ9_PANVG</name>